<feature type="chain" id="PRO_5021453478" description="TGF-beta propeptide domain-containing protein" evidence="7">
    <location>
        <begin position="20"/>
        <end position="246"/>
    </location>
</feature>
<name>A0A4W6BS36_LATCA</name>
<keyword evidence="10" id="KW-1185">Reference proteome</keyword>
<sequence>VSSFPLVLVLSFPVSFLHVDNVVTLRVCVCFHPTVEYDSELSPQRRHHKEFKFNLSQIPDGEAVTAAEFRLYKECVSHTFRNETFLLKVYQVVKEHPDREADLFLLESRSLWAAQEGWLEFDITATSNLWVMSPGHNLGLQISMETSSGRSITSKEGGLVGRDGALEKQPFMVAFFKVSEVYIRTARSTGGKRRQQNRNRSTQPQEGSRGLGLADSVMLRPGLFGGQTIVLYDAGYVFGLCATDKQ</sequence>
<keyword evidence="5" id="KW-1015">Disulfide bond</keyword>
<proteinExistence type="inferred from homology"/>
<dbReference type="GO" id="GO:0008083">
    <property type="term" value="F:growth factor activity"/>
    <property type="evidence" value="ECO:0007669"/>
    <property type="project" value="UniProtKB-KW"/>
</dbReference>
<protein>
    <recommendedName>
        <fullName evidence="8">TGF-beta propeptide domain-containing protein</fullName>
    </recommendedName>
</protein>
<dbReference type="InParanoid" id="A0A4W6BS36"/>
<reference evidence="10" key="1">
    <citation type="submission" date="2015-09" db="EMBL/GenBank/DDBJ databases">
        <authorList>
            <person name="Sai Rama Sridatta P."/>
        </authorList>
    </citation>
    <scope>NUCLEOTIDE SEQUENCE [LARGE SCALE GENOMIC DNA]</scope>
</reference>
<dbReference type="GO" id="GO:0005615">
    <property type="term" value="C:extracellular space"/>
    <property type="evidence" value="ECO:0007669"/>
    <property type="project" value="TreeGrafter"/>
</dbReference>
<dbReference type="STRING" id="8187.ENSLCAP00010001030"/>
<dbReference type="GO" id="GO:0030509">
    <property type="term" value="P:BMP signaling pathway"/>
    <property type="evidence" value="ECO:0007669"/>
    <property type="project" value="TreeGrafter"/>
</dbReference>
<feature type="domain" description="TGF-beta propeptide" evidence="8">
    <location>
        <begin position="40"/>
        <end position="175"/>
    </location>
</feature>
<evidence type="ECO:0000256" key="3">
    <source>
        <dbReference type="ARBA" id="ARBA00022525"/>
    </source>
</evidence>
<evidence type="ECO:0000256" key="4">
    <source>
        <dbReference type="ARBA" id="ARBA00023030"/>
    </source>
</evidence>
<dbReference type="GeneTree" id="ENSGT00940000158768"/>
<comment type="subcellular location">
    <subcellularLocation>
        <location evidence="1">Secreted</location>
    </subcellularLocation>
</comment>
<dbReference type="PANTHER" id="PTHR11848">
    <property type="entry name" value="TGF-BETA FAMILY"/>
    <property type="match status" value="1"/>
</dbReference>
<dbReference type="AlphaFoldDB" id="A0A4W6BS36"/>
<dbReference type="Pfam" id="PF00688">
    <property type="entry name" value="TGFb_propeptide"/>
    <property type="match status" value="1"/>
</dbReference>
<evidence type="ECO:0000256" key="6">
    <source>
        <dbReference type="SAM" id="MobiDB-lite"/>
    </source>
</evidence>
<feature type="signal peptide" evidence="7">
    <location>
        <begin position="1"/>
        <end position="19"/>
    </location>
</feature>
<evidence type="ECO:0000256" key="7">
    <source>
        <dbReference type="SAM" id="SignalP"/>
    </source>
</evidence>
<dbReference type="Ensembl" id="ENSLCAT00010001088.1">
    <property type="protein sequence ID" value="ENSLCAP00010001030.1"/>
    <property type="gene ID" value="ENSLCAG00010000637.1"/>
</dbReference>
<keyword evidence="3" id="KW-0964">Secreted</keyword>
<evidence type="ECO:0000256" key="5">
    <source>
        <dbReference type="ARBA" id="ARBA00023157"/>
    </source>
</evidence>
<accession>A0A4W6BS36</accession>
<dbReference type="Proteomes" id="UP000314980">
    <property type="component" value="Unassembled WGS sequence"/>
</dbReference>
<evidence type="ECO:0000313" key="10">
    <source>
        <dbReference type="Proteomes" id="UP000314980"/>
    </source>
</evidence>
<keyword evidence="4" id="KW-0339">Growth factor</keyword>
<dbReference type="PANTHER" id="PTHR11848:SF137">
    <property type="entry name" value="BONE MORPHOGENETIC PROTEIN 6"/>
    <property type="match status" value="1"/>
</dbReference>
<dbReference type="GO" id="GO:0005125">
    <property type="term" value="F:cytokine activity"/>
    <property type="evidence" value="ECO:0007669"/>
    <property type="project" value="TreeGrafter"/>
</dbReference>
<feature type="region of interest" description="Disordered" evidence="6">
    <location>
        <begin position="187"/>
        <end position="211"/>
    </location>
</feature>
<evidence type="ECO:0000256" key="1">
    <source>
        <dbReference type="ARBA" id="ARBA00004613"/>
    </source>
</evidence>
<organism evidence="9 10">
    <name type="scientific">Lates calcarifer</name>
    <name type="common">Barramundi</name>
    <name type="synonym">Holocentrus calcarifer</name>
    <dbReference type="NCBI Taxonomy" id="8187"/>
    <lineage>
        <taxon>Eukaryota</taxon>
        <taxon>Metazoa</taxon>
        <taxon>Chordata</taxon>
        <taxon>Craniata</taxon>
        <taxon>Vertebrata</taxon>
        <taxon>Euteleostomi</taxon>
        <taxon>Actinopterygii</taxon>
        <taxon>Neopterygii</taxon>
        <taxon>Teleostei</taxon>
        <taxon>Neoteleostei</taxon>
        <taxon>Acanthomorphata</taxon>
        <taxon>Carangaria</taxon>
        <taxon>Carangaria incertae sedis</taxon>
        <taxon>Centropomidae</taxon>
        <taxon>Lates</taxon>
    </lineage>
</organism>
<reference evidence="9" key="3">
    <citation type="submission" date="2025-09" db="UniProtKB">
        <authorList>
            <consortium name="Ensembl"/>
        </authorList>
    </citation>
    <scope>IDENTIFICATION</scope>
</reference>
<evidence type="ECO:0000259" key="8">
    <source>
        <dbReference type="Pfam" id="PF00688"/>
    </source>
</evidence>
<dbReference type="InterPro" id="IPR015615">
    <property type="entry name" value="TGF-beta-rel"/>
</dbReference>
<evidence type="ECO:0000256" key="2">
    <source>
        <dbReference type="ARBA" id="ARBA00006656"/>
    </source>
</evidence>
<comment type="similarity">
    <text evidence="2">Belongs to the TGF-beta family.</text>
</comment>
<keyword evidence="7" id="KW-0732">Signal</keyword>
<dbReference type="Gene3D" id="2.60.120.970">
    <property type="match status" value="1"/>
</dbReference>
<evidence type="ECO:0000313" key="9">
    <source>
        <dbReference type="Ensembl" id="ENSLCAP00010001030.1"/>
    </source>
</evidence>
<reference evidence="9" key="2">
    <citation type="submission" date="2025-08" db="UniProtKB">
        <authorList>
            <consortium name="Ensembl"/>
        </authorList>
    </citation>
    <scope>IDENTIFICATION</scope>
</reference>
<dbReference type="InterPro" id="IPR001111">
    <property type="entry name" value="TGF-b_propeptide"/>
</dbReference>